<evidence type="ECO:0000313" key="2">
    <source>
        <dbReference type="Proteomes" id="UP001341281"/>
    </source>
</evidence>
<name>A0AAQ3TV01_PASNO</name>
<keyword evidence="2" id="KW-1185">Reference proteome</keyword>
<proteinExistence type="predicted"/>
<organism evidence="1 2">
    <name type="scientific">Paspalum notatum var. saurae</name>
    <dbReference type="NCBI Taxonomy" id="547442"/>
    <lineage>
        <taxon>Eukaryota</taxon>
        <taxon>Viridiplantae</taxon>
        <taxon>Streptophyta</taxon>
        <taxon>Embryophyta</taxon>
        <taxon>Tracheophyta</taxon>
        <taxon>Spermatophyta</taxon>
        <taxon>Magnoliopsida</taxon>
        <taxon>Liliopsida</taxon>
        <taxon>Poales</taxon>
        <taxon>Poaceae</taxon>
        <taxon>PACMAD clade</taxon>
        <taxon>Panicoideae</taxon>
        <taxon>Andropogonodae</taxon>
        <taxon>Paspaleae</taxon>
        <taxon>Paspalinae</taxon>
        <taxon>Paspalum</taxon>
    </lineage>
</organism>
<dbReference type="EMBL" id="CP144749">
    <property type="protein sequence ID" value="WVZ77612.1"/>
    <property type="molecule type" value="Genomic_DNA"/>
</dbReference>
<sequence>MFQMGVARRRLELRGEAPAHEAAAASTTVMVLVDSEAVALVEVERVAERVVPELPDARAAAPPHHPLAVATRQRHTVARSLCRSVLSDDDGVDGAASMIRSVPNSMGAEQSKAEQEVSVRTPVTEKDTPGGGHLACPLRSCKCRCRRKISSLKNSAPIGWLLNFG</sequence>
<dbReference type="Proteomes" id="UP001341281">
    <property type="component" value="Chromosome 05"/>
</dbReference>
<evidence type="ECO:0000313" key="1">
    <source>
        <dbReference type="EMBL" id="WVZ77612.1"/>
    </source>
</evidence>
<protein>
    <submittedName>
        <fullName evidence="1">Uncharacterized protein</fullName>
    </submittedName>
</protein>
<reference evidence="1 2" key="1">
    <citation type="submission" date="2024-02" db="EMBL/GenBank/DDBJ databases">
        <title>High-quality chromosome-scale genome assembly of Pensacola bahiagrass (Paspalum notatum Flugge var. saurae).</title>
        <authorList>
            <person name="Vega J.M."/>
            <person name="Podio M."/>
            <person name="Orjuela J."/>
            <person name="Siena L.A."/>
            <person name="Pessino S.C."/>
            <person name="Combes M.C."/>
            <person name="Mariac C."/>
            <person name="Albertini E."/>
            <person name="Pupilli F."/>
            <person name="Ortiz J.P.A."/>
            <person name="Leblanc O."/>
        </authorList>
    </citation>
    <scope>NUCLEOTIDE SEQUENCE [LARGE SCALE GENOMIC DNA]</scope>
    <source>
        <strain evidence="1">R1</strain>
        <tissue evidence="1">Leaf</tissue>
    </source>
</reference>
<dbReference type="AlphaFoldDB" id="A0AAQ3TV01"/>
<gene>
    <name evidence="1" type="ORF">U9M48_025461</name>
</gene>
<accession>A0AAQ3TV01</accession>